<accession>A0A6P2ZIM6</accession>
<dbReference type="AlphaFoldDB" id="A0A6P2ZIM6"/>
<organism evidence="1 2">
    <name type="scientific">Burkholderia contaminans</name>
    <dbReference type="NCBI Taxonomy" id="488447"/>
    <lineage>
        <taxon>Bacteria</taxon>
        <taxon>Pseudomonadati</taxon>
        <taxon>Pseudomonadota</taxon>
        <taxon>Betaproteobacteria</taxon>
        <taxon>Burkholderiales</taxon>
        <taxon>Burkholderiaceae</taxon>
        <taxon>Burkholderia</taxon>
        <taxon>Burkholderia cepacia complex</taxon>
    </lineage>
</organism>
<reference evidence="1 2" key="1">
    <citation type="submission" date="2019-09" db="EMBL/GenBank/DDBJ databases">
        <authorList>
            <person name="Depoorter E."/>
        </authorList>
    </citation>
    <scope>NUCLEOTIDE SEQUENCE [LARGE SCALE GENOMIC DNA]</scope>
    <source>
        <strain evidence="1">R-71171</strain>
    </source>
</reference>
<dbReference type="EMBL" id="CABVQT010000010">
    <property type="protein sequence ID" value="VWD31406.1"/>
    <property type="molecule type" value="Genomic_DNA"/>
</dbReference>
<protein>
    <recommendedName>
        <fullName evidence="3">Zinc-ribbon domain-containing protein</fullName>
    </recommendedName>
</protein>
<evidence type="ECO:0008006" key="3">
    <source>
        <dbReference type="Google" id="ProtNLM"/>
    </source>
</evidence>
<name>A0A6P2ZIM6_9BURK</name>
<gene>
    <name evidence="1" type="ORF">BCO71171_03953</name>
</gene>
<evidence type="ECO:0000313" key="1">
    <source>
        <dbReference type="EMBL" id="VWD31406.1"/>
    </source>
</evidence>
<evidence type="ECO:0000313" key="2">
    <source>
        <dbReference type="Proteomes" id="UP000494182"/>
    </source>
</evidence>
<dbReference type="Proteomes" id="UP000494182">
    <property type="component" value="Unassembled WGS sequence"/>
</dbReference>
<proteinExistence type="predicted"/>
<sequence>MSQGTSAVRTRRKPDVAYARLVEIAVEQGLTLLTLEWRGLKSHYEFRCESGHDFTRIGTVAMRGTITCLQCEQVRVQHRFQELLSERGFVCHEGTYLGQTARQHFTCRAGHEWTAEARKILDGHGCPRCAKYDLASCLLHSDGLERLHEAATERGGRCLTDTYNGIAMHYEWECAEGHRWKAVAYRIVDGGWCPNCARIKRGEQQRDPKGLERLQAAAKLRGGQLLSTEYHLTNSKYRFRCARGHEWATWGHLVLGGAWCWHCANLAKRRTIEDMQAIAAERGGRCLSTEYHGNRVKLTWQCAHGHVWDSMPNTVVNRGAWCPNCFRLRITRDPALRRRYDRER</sequence>